<sequence length="123" mass="13399">TLIERQKQVAIADAVRDADAAAEGFADELERISDLVTRADYQFAPVEKLREEFGLTLGAAQQLKIAFDQLAAAKTFDAQADAMARILSLMEGTKLETDEVFKQLVRAEGAMRQLAASAPQAGW</sequence>
<feature type="non-terminal residue" evidence="1">
    <location>
        <position position="1"/>
    </location>
</feature>
<evidence type="ECO:0000313" key="1">
    <source>
        <dbReference type="EMBL" id="RAP37740.1"/>
    </source>
</evidence>
<gene>
    <name evidence="1" type="ORF">BYZ73_21865</name>
</gene>
<dbReference type="EMBL" id="MUAV01000213">
    <property type="protein sequence ID" value="RAP37740.1"/>
    <property type="molecule type" value="Genomic_DNA"/>
</dbReference>
<dbReference type="Proteomes" id="UP000248659">
    <property type="component" value="Unassembled WGS sequence"/>
</dbReference>
<protein>
    <submittedName>
        <fullName evidence="1">Uncharacterized protein</fullName>
    </submittedName>
</protein>
<comment type="caution">
    <text evidence="1">The sequence shown here is derived from an EMBL/GenBank/DDBJ whole genome shotgun (WGS) entry which is preliminary data.</text>
</comment>
<accession>A0ABX9DBV6</accession>
<feature type="non-terminal residue" evidence="1">
    <location>
        <position position="123"/>
    </location>
</feature>
<name>A0ABX9DBV6_9RHOB</name>
<evidence type="ECO:0000313" key="2">
    <source>
        <dbReference type="Proteomes" id="UP000248659"/>
    </source>
</evidence>
<organism evidence="1 2">
    <name type="scientific">Rhodovulum viride</name>
    <dbReference type="NCBI Taxonomy" id="1231134"/>
    <lineage>
        <taxon>Bacteria</taxon>
        <taxon>Pseudomonadati</taxon>
        <taxon>Pseudomonadota</taxon>
        <taxon>Alphaproteobacteria</taxon>
        <taxon>Rhodobacterales</taxon>
        <taxon>Paracoccaceae</taxon>
        <taxon>Rhodovulum</taxon>
    </lineage>
</organism>
<dbReference type="RefSeq" id="WP_181498184.1">
    <property type="nucleotide sequence ID" value="NZ_MUAV01000213.1"/>
</dbReference>
<proteinExistence type="predicted"/>
<reference evidence="1 2" key="1">
    <citation type="submission" date="2017-01" db="EMBL/GenBank/DDBJ databases">
        <title>Genome sequence of Rhodovulum viride JA756.</title>
        <authorList>
            <person name="Lakshmi K.V."/>
            <person name="Tushar L.D."/>
            <person name="Sasikala C."/>
            <person name="Venkataramana C."/>
        </authorList>
    </citation>
    <scope>NUCLEOTIDE SEQUENCE [LARGE SCALE GENOMIC DNA]</scope>
    <source>
        <strain evidence="1 2">JA756</strain>
    </source>
</reference>
<keyword evidence="2" id="KW-1185">Reference proteome</keyword>